<gene>
    <name evidence="1" type="primary">LOC107760486</name>
</gene>
<dbReference type="PANTHER" id="PTHR37743">
    <property type="entry name" value="ARM REPEAT SUPERFAMILY PROTEIN"/>
    <property type="match status" value="1"/>
</dbReference>
<name>A0A1S3X2H7_TOBAC</name>
<dbReference type="AlphaFoldDB" id="A0A1S3X2H7"/>
<evidence type="ECO:0000313" key="1">
    <source>
        <dbReference type="RefSeq" id="XP_016434026.1"/>
    </source>
</evidence>
<accession>A0A1S3X2H7</accession>
<organism evidence="1">
    <name type="scientific">Nicotiana tabacum</name>
    <name type="common">Common tobacco</name>
    <dbReference type="NCBI Taxonomy" id="4097"/>
    <lineage>
        <taxon>Eukaryota</taxon>
        <taxon>Viridiplantae</taxon>
        <taxon>Streptophyta</taxon>
        <taxon>Embryophyta</taxon>
        <taxon>Tracheophyta</taxon>
        <taxon>Spermatophyta</taxon>
        <taxon>Magnoliopsida</taxon>
        <taxon>eudicotyledons</taxon>
        <taxon>Gunneridae</taxon>
        <taxon>Pentapetalae</taxon>
        <taxon>asterids</taxon>
        <taxon>lamiids</taxon>
        <taxon>Solanales</taxon>
        <taxon>Solanaceae</taxon>
        <taxon>Nicotianoideae</taxon>
        <taxon>Nicotianeae</taxon>
        <taxon>Nicotiana</taxon>
    </lineage>
</organism>
<dbReference type="PANTHER" id="PTHR37743:SF2">
    <property type="match status" value="1"/>
</dbReference>
<protein>
    <submittedName>
        <fullName evidence="1">Uncharacterized protein</fullName>
    </submittedName>
</protein>
<reference evidence="1" key="1">
    <citation type="submission" date="2025-08" db="UniProtKB">
        <authorList>
            <consortium name="RefSeq"/>
        </authorList>
    </citation>
    <scope>IDENTIFICATION</scope>
</reference>
<sequence>MCIHVLDNLYVNMFIGRPAITFLFTAADPSFTLPALVCLICSPLERVHSLASGALIALLKNYKHSPDVICMLLDCLSKPPQNPDICDIAYGEEGQKPDIDKVLKLLPEWSKIVS</sequence>
<dbReference type="OrthoDB" id="79603at2759"/>
<dbReference type="PaxDb" id="4097-A0A1S3X2H7"/>
<dbReference type="KEGG" id="nta:107760486"/>
<dbReference type="RefSeq" id="XP_016434026.1">
    <property type="nucleotide sequence ID" value="XM_016578540.1"/>
</dbReference>
<proteinExistence type="predicted"/>